<name>A0A1J5QRR3_9ZZZZ</name>
<feature type="domain" description="Phage integrase central" evidence="4">
    <location>
        <begin position="2"/>
        <end position="50"/>
    </location>
</feature>
<dbReference type="PANTHER" id="PTHR30629">
    <property type="entry name" value="PROPHAGE INTEGRASE"/>
    <property type="match status" value="1"/>
</dbReference>
<reference evidence="5" key="1">
    <citation type="submission" date="2016-10" db="EMBL/GenBank/DDBJ databases">
        <title>Sequence of Gallionella enrichment culture.</title>
        <authorList>
            <person name="Poehlein A."/>
            <person name="Muehling M."/>
            <person name="Daniel R."/>
        </authorList>
    </citation>
    <scope>NUCLEOTIDE SEQUENCE</scope>
</reference>
<dbReference type="InterPro" id="IPR010998">
    <property type="entry name" value="Integrase_recombinase_N"/>
</dbReference>
<dbReference type="Pfam" id="PF22022">
    <property type="entry name" value="Phage_int_M"/>
    <property type="match status" value="1"/>
</dbReference>
<sequence>MQVLDTLRKIEARGAFDLAHRVKQVASQVFNYGIAAGRCTVDPCVGLKKALTPHVATILNEQGWRHDVIERQLAHEEDNKVRAAYNRAEYLPERIKLMQHWADHIDMLRADRQAPETPTGSKQALAVN</sequence>
<dbReference type="AlphaFoldDB" id="A0A1J5QRR3"/>
<proteinExistence type="inferred from homology"/>
<dbReference type="PANTHER" id="PTHR30629:SF2">
    <property type="entry name" value="PROPHAGE INTEGRASE INTS-RELATED"/>
    <property type="match status" value="1"/>
</dbReference>
<dbReference type="GO" id="GO:0003677">
    <property type="term" value="F:DNA binding"/>
    <property type="evidence" value="ECO:0007669"/>
    <property type="project" value="UniProtKB-KW"/>
</dbReference>
<dbReference type="EMBL" id="MLJW01000790">
    <property type="protein sequence ID" value="OIQ82575.1"/>
    <property type="molecule type" value="Genomic_DNA"/>
</dbReference>
<evidence type="ECO:0000259" key="4">
    <source>
        <dbReference type="Pfam" id="PF22022"/>
    </source>
</evidence>
<evidence type="ECO:0000256" key="1">
    <source>
        <dbReference type="ARBA" id="ARBA00008857"/>
    </source>
</evidence>
<accession>A0A1J5QRR3</accession>
<dbReference type="GO" id="GO:0015074">
    <property type="term" value="P:DNA integration"/>
    <property type="evidence" value="ECO:0007669"/>
    <property type="project" value="UniProtKB-KW"/>
</dbReference>
<dbReference type="Gene3D" id="1.10.150.130">
    <property type="match status" value="1"/>
</dbReference>
<gene>
    <name evidence="5" type="primary">intA_11</name>
    <name evidence="5" type="ORF">GALL_356450</name>
</gene>
<keyword evidence="2" id="KW-0229">DNA integration</keyword>
<keyword evidence="3" id="KW-0238">DNA-binding</keyword>
<dbReference type="InterPro" id="IPR053876">
    <property type="entry name" value="Phage_int_M"/>
</dbReference>
<evidence type="ECO:0000256" key="3">
    <source>
        <dbReference type="ARBA" id="ARBA00023125"/>
    </source>
</evidence>
<comment type="similarity">
    <text evidence="1">Belongs to the 'phage' integrase family.</text>
</comment>
<protein>
    <submittedName>
        <fullName evidence="5">Prophage CP4-57 integrase</fullName>
    </submittedName>
</protein>
<comment type="caution">
    <text evidence="5">The sequence shown here is derived from an EMBL/GenBank/DDBJ whole genome shotgun (WGS) entry which is preliminary data.</text>
</comment>
<organism evidence="5">
    <name type="scientific">mine drainage metagenome</name>
    <dbReference type="NCBI Taxonomy" id="410659"/>
    <lineage>
        <taxon>unclassified sequences</taxon>
        <taxon>metagenomes</taxon>
        <taxon>ecological metagenomes</taxon>
    </lineage>
</organism>
<evidence type="ECO:0000256" key="2">
    <source>
        <dbReference type="ARBA" id="ARBA00022908"/>
    </source>
</evidence>
<dbReference type="InterPro" id="IPR050808">
    <property type="entry name" value="Phage_Integrase"/>
</dbReference>
<evidence type="ECO:0000313" key="5">
    <source>
        <dbReference type="EMBL" id="OIQ82575.1"/>
    </source>
</evidence>